<protein>
    <submittedName>
        <fullName evidence="1">7481_t:CDS:1</fullName>
    </submittedName>
</protein>
<evidence type="ECO:0000313" key="2">
    <source>
        <dbReference type="Proteomes" id="UP000789572"/>
    </source>
</evidence>
<evidence type="ECO:0000313" key="1">
    <source>
        <dbReference type="EMBL" id="CAG8465136.1"/>
    </source>
</evidence>
<dbReference type="OrthoDB" id="2345088at2759"/>
<organism evidence="1 2">
    <name type="scientific">Paraglomus occultum</name>
    <dbReference type="NCBI Taxonomy" id="144539"/>
    <lineage>
        <taxon>Eukaryota</taxon>
        <taxon>Fungi</taxon>
        <taxon>Fungi incertae sedis</taxon>
        <taxon>Mucoromycota</taxon>
        <taxon>Glomeromycotina</taxon>
        <taxon>Glomeromycetes</taxon>
        <taxon>Paraglomerales</taxon>
        <taxon>Paraglomeraceae</taxon>
        <taxon>Paraglomus</taxon>
    </lineage>
</organism>
<dbReference type="AlphaFoldDB" id="A0A9N8VXW9"/>
<dbReference type="EMBL" id="CAJVPJ010000044">
    <property type="protein sequence ID" value="CAG8465136.1"/>
    <property type="molecule type" value="Genomic_DNA"/>
</dbReference>
<gene>
    <name evidence="1" type="ORF">POCULU_LOCUS760</name>
</gene>
<accession>A0A9N8VXW9</accession>
<dbReference type="Proteomes" id="UP000789572">
    <property type="component" value="Unassembled WGS sequence"/>
</dbReference>
<comment type="caution">
    <text evidence="1">The sequence shown here is derived from an EMBL/GenBank/DDBJ whole genome shotgun (WGS) entry which is preliminary data.</text>
</comment>
<reference evidence="1" key="1">
    <citation type="submission" date="2021-06" db="EMBL/GenBank/DDBJ databases">
        <authorList>
            <person name="Kallberg Y."/>
            <person name="Tangrot J."/>
            <person name="Rosling A."/>
        </authorList>
    </citation>
    <scope>NUCLEOTIDE SEQUENCE</scope>
    <source>
        <strain evidence="1">IA702</strain>
    </source>
</reference>
<sequence length="111" mass="13121">MSTTTNFDLDSVAFSYFKNNDPVEWFSRQNETVYPYRQTSFIKKYWKQITAERARGDAENDLENKRIIFKLESQIDVLDVLALAHKCQTHNMMENLNLKKSITADINTEEY</sequence>
<keyword evidence="2" id="KW-1185">Reference proteome</keyword>
<name>A0A9N8VXW9_9GLOM</name>
<proteinExistence type="predicted"/>